<organism evidence="1 2">
    <name type="scientific">Shewanella putrefaciens (strain 200)</name>
    <dbReference type="NCBI Taxonomy" id="399804"/>
    <lineage>
        <taxon>Bacteria</taxon>
        <taxon>Pseudomonadati</taxon>
        <taxon>Pseudomonadota</taxon>
        <taxon>Gammaproteobacteria</taxon>
        <taxon>Alteromonadales</taxon>
        <taxon>Shewanellaceae</taxon>
        <taxon>Shewanella</taxon>
    </lineage>
</organism>
<dbReference type="Proteomes" id="UP000008209">
    <property type="component" value="Chromosome"/>
</dbReference>
<gene>
    <name evidence="1" type="ordered locus">Sput200_3761</name>
</gene>
<dbReference type="EMBL" id="CP002457">
    <property type="protein sequence ID" value="ADV56135.1"/>
    <property type="molecule type" value="Genomic_DNA"/>
</dbReference>
<accession>E6XSC7</accession>
<dbReference type="PATRIC" id="fig|399804.5.peg.3886"/>
<protein>
    <submittedName>
        <fullName evidence="1">Dihydroorotate dehydrogenase</fullName>
    </submittedName>
</protein>
<dbReference type="KEGG" id="shp:Sput200_3761"/>
<name>E6XSC7_SHEP2</name>
<evidence type="ECO:0000313" key="1">
    <source>
        <dbReference type="EMBL" id="ADV56135.1"/>
    </source>
</evidence>
<proteinExistence type="predicted"/>
<sequence length="68" mass="7692">MNTYGADWPEGAVIEMFGKRYKIAENLGRYGAVTSLEPNDDHFSARFFWEYGSDRAVLISTPNMPDGK</sequence>
<dbReference type="AlphaFoldDB" id="E6XSC7"/>
<dbReference type="HOGENOM" id="CLU_2791659_0_0_6"/>
<evidence type="ECO:0000313" key="2">
    <source>
        <dbReference type="Proteomes" id="UP000008209"/>
    </source>
</evidence>
<reference evidence="1 2" key="1">
    <citation type="submission" date="2011-01" db="EMBL/GenBank/DDBJ databases">
        <title>Complete sequence of Shewanella putrefaciens 200.</title>
        <authorList>
            <consortium name="US DOE Joint Genome Institute"/>
            <person name="Lucas S."/>
            <person name="Copeland A."/>
            <person name="Lapidus A."/>
            <person name="Cheng J.-F."/>
            <person name="Bruce D."/>
            <person name="Goodwin L."/>
            <person name="Pitluck S."/>
            <person name="Munk A.C."/>
            <person name="Detter J.C."/>
            <person name="Han C."/>
            <person name="Tapia R."/>
            <person name="Land M."/>
            <person name="Hauser L."/>
            <person name="Chang Y.-J."/>
            <person name="Jeffries C."/>
            <person name="Kyrpides N."/>
            <person name="Ivanova N."/>
            <person name="Mikhailova N."/>
            <person name="Kolker E."/>
            <person name="Lawrence C."/>
            <person name="McCue L.A."/>
            <person name="DiChristina T."/>
            <person name="Nealson K."/>
            <person name="Fredrickson J.K."/>
            <person name="Woyke T."/>
        </authorList>
    </citation>
    <scope>NUCLEOTIDE SEQUENCE [LARGE SCALE GENOMIC DNA]</scope>
    <source>
        <strain evidence="1 2">200</strain>
    </source>
</reference>
<dbReference type="OrthoDB" id="1543485at1236"/>